<dbReference type="PANTHER" id="PTHR11575:SF6">
    <property type="entry name" value="2',3'-CYCLIC-NUCLEOTIDE 2'-PHOSPHODIESTERASE_3'-NUCLEOTIDASE"/>
    <property type="match status" value="1"/>
</dbReference>
<evidence type="ECO:0000256" key="9">
    <source>
        <dbReference type="ARBA" id="ARBA00022801"/>
    </source>
</evidence>
<feature type="domain" description="Calcineurin-like phosphoesterase" evidence="12">
    <location>
        <begin position="12"/>
        <end position="244"/>
    </location>
</feature>
<evidence type="ECO:0000313" key="15">
    <source>
        <dbReference type="Proteomes" id="UP001601059"/>
    </source>
</evidence>
<dbReference type="InterPro" id="IPR041827">
    <property type="entry name" value="CpdB_N"/>
</dbReference>
<evidence type="ECO:0000256" key="2">
    <source>
        <dbReference type="ARBA" id="ARBA00001730"/>
    </source>
</evidence>
<evidence type="ECO:0000256" key="8">
    <source>
        <dbReference type="ARBA" id="ARBA00022741"/>
    </source>
</evidence>
<dbReference type="Pfam" id="PF02872">
    <property type="entry name" value="5_nucleotid_C"/>
    <property type="match status" value="1"/>
</dbReference>
<dbReference type="PANTHER" id="PTHR11575">
    <property type="entry name" value="5'-NUCLEOTIDASE-RELATED"/>
    <property type="match status" value="1"/>
</dbReference>
<dbReference type="SUPFAM" id="SSF56300">
    <property type="entry name" value="Metallo-dependent phosphatases"/>
    <property type="match status" value="1"/>
</dbReference>
<comment type="similarity">
    <text evidence="5 11">Belongs to the 5'-nucleotidase family.</text>
</comment>
<evidence type="ECO:0000259" key="12">
    <source>
        <dbReference type="Pfam" id="PF00149"/>
    </source>
</evidence>
<organism evidence="14 15">
    <name type="scientific">Cytobacillus spartinae</name>
    <dbReference type="NCBI Taxonomy" id="3299023"/>
    <lineage>
        <taxon>Bacteria</taxon>
        <taxon>Bacillati</taxon>
        <taxon>Bacillota</taxon>
        <taxon>Bacilli</taxon>
        <taxon>Bacillales</taxon>
        <taxon>Bacillaceae</taxon>
        <taxon>Cytobacillus</taxon>
    </lineage>
</organism>
<evidence type="ECO:0000256" key="7">
    <source>
        <dbReference type="ARBA" id="ARBA00022729"/>
    </source>
</evidence>
<comment type="subcellular location">
    <subcellularLocation>
        <location evidence="4">Cell envelope</location>
    </subcellularLocation>
</comment>
<dbReference type="InterPro" id="IPR008334">
    <property type="entry name" value="5'-Nucleotdase_C"/>
</dbReference>
<keyword evidence="7" id="KW-0732">Signal</keyword>
<keyword evidence="8 11" id="KW-0547">Nucleotide-binding</keyword>
<dbReference type="Gene3D" id="3.90.780.10">
    <property type="entry name" value="5'-Nucleotidase, C-terminal domain"/>
    <property type="match status" value="1"/>
</dbReference>
<dbReference type="PRINTS" id="PR01607">
    <property type="entry name" value="APYRASEFAMLY"/>
</dbReference>
<dbReference type="InterPro" id="IPR029052">
    <property type="entry name" value="Metallo-depent_PP-like"/>
</dbReference>
<evidence type="ECO:0000256" key="6">
    <source>
        <dbReference type="ARBA" id="ARBA00022723"/>
    </source>
</evidence>
<comment type="catalytic activity">
    <reaction evidence="1">
        <text>a ribonucleoside 3'-phosphate + H2O = a ribonucleoside + phosphate</text>
        <dbReference type="Rhea" id="RHEA:10144"/>
        <dbReference type="ChEBI" id="CHEBI:13197"/>
        <dbReference type="ChEBI" id="CHEBI:15377"/>
        <dbReference type="ChEBI" id="CHEBI:18254"/>
        <dbReference type="ChEBI" id="CHEBI:43474"/>
        <dbReference type="EC" id="3.1.3.6"/>
    </reaction>
</comment>
<dbReference type="EMBL" id="JBIACK010000005">
    <property type="protein sequence ID" value="MFE8701398.1"/>
    <property type="molecule type" value="Genomic_DNA"/>
</dbReference>
<dbReference type="Gene3D" id="3.60.21.10">
    <property type="match status" value="1"/>
</dbReference>
<evidence type="ECO:0000256" key="4">
    <source>
        <dbReference type="ARBA" id="ARBA00004196"/>
    </source>
</evidence>
<evidence type="ECO:0000256" key="1">
    <source>
        <dbReference type="ARBA" id="ARBA00000527"/>
    </source>
</evidence>
<evidence type="ECO:0000256" key="3">
    <source>
        <dbReference type="ARBA" id="ARBA00001968"/>
    </source>
</evidence>
<comment type="catalytic activity">
    <reaction evidence="2">
        <text>a nucleoside 2',3'-cyclic phosphate + H2O = a nucleoside 3'-phosphate + H(+)</text>
        <dbReference type="Rhea" id="RHEA:19621"/>
        <dbReference type="ChEBI" id="CHEBI:15377"/>
        <dbReference type="ChEBI" id="CHEBI:15378"/>
        <dbReference type="ChEBI" id="CHEBI:66949"/>
        <dbReference type="ChEBI" id="CHEBI:66954"/>
        <dbReference type="EC" id="3.1.4.16"/>
    </reaction>
</comment>
<dbReference type="Proteomes" id="UP001601059">
    <property type="component" value="Unassembled WGS sequence"/>
</dbReference>
<evidence type="ECO:0000313" key="14">
    <source>
        <dbReference type="EMBL" id="MFE8701398.1"/>
    </source>
</evidence>
<dbReference type="RefSeq" id="WP_389361364.1">
    <property type="nucleotide sequence ID" value="NZ_JBIACK010000005.1"/>
</dbReference>
<dbReference type="PROSITE" id="PS00786">
    <property type="entry name" value="5_NUCLEOTIDASE_2"/>
    <property type="match status" value="1"/>
</dbReference>
<evidence type="ECO:0000256" key="10">
    <source>
        <dbReference type="ARBA" id="ARBA00023268"/>
    </source>
</evidence>
<dbReference type="InterPro" id="IPR036907">
    <property type="entry name" value="5'-Nucleotdase_C_sf"/>
</dbReference>
<dbReference type="Pfam" id="PF00149">
    <property type="entry name" value="Metallophos"/>
    <property type="match status" value="1"/>
</dbReference>
<proteinExistence type="inferred from homology"/>
<comment type="cofactor">
    <cofactor evidence="3">
        <name>a divalent metal cation</name>
        <dbReference type="ChEBI" id="CHEBI:60240"/>
    </cofactor>
</comment>
<keyword evidence="9 11" id="KW-0378">Hydrolase</keyword>
<keyword evidence="6" id="KW-0479">Metal-binding</keyword>
<accession>A0ABW6KAY4</accession>
<name>A0ABW6KAY4_9BACI</name>
<comment type="caution">
    <text evidence="14">The sequence shown here is derived from an EMBL/GenBank/DDBJ whole genome shotgun (WGS) entry which is preliminary data.</text>
</comment>
<dbReference type="InterPro" id="IPR004843">
    <property type="entry name" value="Calcineurin-like_PHP"/>
</dbReference>
<feature type="domain" description="5'-Nucleotidase C-terminal" evidence="13">
    <location>
        <begin position="333"/>
        <end position="490"/>
    </location>
</feature>
<sequence length="528" mass="60550">MVDNKEMCELVILETSDVHGNVLPINYGNNLEMHKGLAKLAHLINLEKEKHPYSLLIDNGDVIQGTPLTYHYAKFLSDQRNPIISILNELNFDAAVIGNHEFNYGLELLERSVKESLFPWLSANILNEKTKEPLFGKPYLIREFDNGLRVAILGLTTHYIPNWENPNHIKGIVFEDALESAKRWVNHLRENENYDLLVISYHGGFERDIKTGEPTETLTGENQGYQMCMDVEGIDILLTGHQHRTLADEINGVTILQPSFNGHMLGKVKVQFEQKDGKWMVNKKSPQLIDVSDTTLVDEKVVGIIEDYEVKTQEWLDQPMGAIIGDMTITDVMEIRLKDHPMIEFINKVQMDAGDVEISNTALFHNESPGFPNDVTMRDIVSNYIYPNTLKVIRITGQDMKDALEKCATYFKLDENNEISVNPEFIEPKPQHYNYDMWEGIQYELDIRKPSGQRVVKLERNGVPIELNGEYDVVMNNYRAGGGGDYHMYKDKPVIKDIQIDMTELIADYILKRKTIEATCNDNWKVIF</sequence>
<protein>
    <submittedName>
        <fullName evidence="14">Bifunctional metallophosphatase/5'-nucleotidase</fullName>
    </submittedName>
</protein>
<dbReference type="InterPro" id="IPR006179">
    <property type="entry name" value="5_nucleotidase/apyrase"/>
</dbReference>
<evidence type="ECO:0000256" key="11">
    <source>
        <dbReference type="RuleBase" id="RU362119"/>
    </source>
</evidence>
<evidence type="ECO:0000256" key="5">
    <source>
        <dbReference type="ARBA" id="ARBA00006654"/>
    </source>
</evidence>
<gene>
    <name evidence="14" type="ORF">ACFYKX_12405</name>
</gene>
<evidence type="ECO:0000259" key="13">
    <source>
        <dbReference type="Pfam" id="PF02872"/>
    </source>
</evidence>
<dbReference type="CDD" id="cd07410">
    <property type="entry name" value="MPP_CpdB_N"/>
    <property type="match status" value="1"/>
</dbReference>
<keyword evidence="10" id="KW-0511">Multifunctional enzyme</keyword>
<dbReference type="SUPFAM" id="SSF55816">
    <property type="entry name" value="5'-nucleotidase (syn. UDP-sugar hydrolase), C-terminal domain"/>
    <property type="match status" value="1"/>
</dbReference>
<keyword evidence="15" id="KW-1185">Reference proteome</keyword>
<reference evidence="14 15" key="1">
    <citation type="submission" date="2024-08" db="EMBL/GenBank/DDBJ databases">
        <title>Two novel Cytobacillus novel species.</title>
        <authorList>
            <person name="Liu G."/>
        </authorList>
    </citation>
    <scope>NUCLEOTIDE SEQUENCE [LARGE SCALE GENOMIC DNA]</scope>
    <source>
        <strain evidence="14 15">FJAT-54145</strain>
    </source>
</reference>
<dbReference type="InterPro" id="IPR006146">
    <property type="entry name" value="5'-Nucleotdase_CS"/>
</dbReference>
<dbReference type="PROSITE" id="PS00785">
    <property type="entry name" value="5_NUCLEOTIDASE_1"/>
    <property type="match status" value="1"/>
</dbReference>